<dbReference type="PANTHER" id="PTHR42801">
    <property type="entry name" value="THIOREDOXIN-DEPENDENT PEROXIDE REDUCTASE"/>
    <property type="match status" value="1"/>
</dbReference>
<dbReference type="CDD" id="cd03017">
    <property type="entry name" value="PRX_BCP"/>
    <property type="match status" value="1"/>
</dbReference>
<comment type="function">
    <text evidence="1">Thiol-specific peroxidase that catalyzes the reduction of hydrogen peroxide and organic hydroperoxides to water and alcohols, respectively. Plays a role in cell protection against oxidative stress by detoxifying peroxides and as sensor of hydrogen peroxide-mediated signaling events.</text>
</comment>
<comment type="catalytic activity">
    <reaction evidence="12">
        <text>a hydroperoxide + [thioredoxin]-dithiol = an alcohol + [thioredoxin]-disulfide + H2O</text>
        <dbReference type="Rhea" id="RHEA:62620"/>
        <dbReference type="Rhea" id="RHEA-COMP:10698"/>
        <dbReference type="Rhea" id="RHEA-COMP:10700"/>
        <dbReference type="ChEBI" id="CHEBI:15377"/>
        <dbReference type="ChEBI" id="CHEBI:29950"/>
        <dbReference type="ChEBI" id="CHEBI:30879"/>
        <dbReference type="ChEBI" id="CHEBI:35924"/>
        <dbReference type="ChEBI" id="CHEBI:50058"/>
        <dbReference type="EC" id="1.11.1.24"/>
    </reaction>
</comment>
<dbReference type="PANTHER" id="PTHR42801:SF4">
    <property type="entry name" value="AHPC_TSA FAMILY PROTEIN"/>
    <property type="match status" value="1"/>
</dbReference>
<evidence type="ECO:0000256" key="1">
    <source>
        <dbReference type="ARBA" id="ARBA00003330"/>
    </source>
</evidence>
<dbReference type="InterPro" id="IPR024706">
    <property type="entry name" value="Peroxiredoxin_AhpC-typ"/>
</dbReference>
<evidence type="ECO:0000256" key="12">
    <source>
        <dbReference type="ARBA" id="ARBA00049091"/>
    </source>
</evidence>
<gene>
    <name evidence="15" type="ORF">SAMN04488121_104225</name>
</gene>
<proteinExistence type="inferred from homology"/>
<accession>A0A1G7U598</accession>
<dbReference type="InterPro" id="IPR000866">
    <property type="entry name" value="AhpC/TSA"/>
</dbReference>
<keyword evidence="4" id="KW-0575">Peroxidase</keyword>
<sequence length="153" mass="17644">MTHLKEGDKAPIFKGTDQEGKEVSLADLKGKKVILYFYPKDMTPACTNQACNLRDNYHILLKKGFAVVGVSTDSEKRHKKFVEKYDLPFPLLADEDRTIHTQYGVWGEKKFMGRIYDGTHRTTFLINESGVIDKIIVRPDTKNHTEEILEIWK</sequence>
<dbReference type="EC" id="1.11.1.24" evidence="3"/>
<dbReference type="EMBL" id="FNBN01000004">
    <property type="protein sequence ID" value="SDG42633.1"/>
    <property type="molecule type" value="Genomic_DNA"/>
</dbReference>
<reference evidence="15 16" key="1">
    <citation type="submission" date="2016-10" db="EMBL/GenBank/DDBJ databases">
        <authorList>
            <person name="de Groot N.N."/>
        </authorList>
    </citation>
    <scope>NUCLEOTIDE SEQUENCE [LARGE SCALE GENOMIC DNA]</scope>
    <source>
        <strain evidence="15 16">DSM 527</strain>
    </source>
</reference>
<keyword evidence="6" id="KW-0560">Oxidoreductase</keyword>
<dbReference type="InterPro" id="IPR036249">
    <property type="entry name" value="Thioredoxin-like_sf"/>
</dbReference>
<keyword evidence="7" id="KW-1015">Disulfide bond</keyword>
<dbReference type="GO" id="GO:0034599">
    <property type="term" value="P:cellular response to oxidative stress"/>
    <property type="evidence" value="ECO:0007669"/>
    <property type="project" value="TreeGrafter"/>
</dbReference>
<keyword evidence="5" id="KW-0049">Antioxidant</keyword>
<evidence type="ECO:0000256" key="9">
    <source>
        <dbReference type="ARBA" id="ARBA00032824"/>
    </source>
</evidence>
<evidence type="ECO:0000313" key="16">
    <source>
        <dbReference type="Proteomes" id="UP000199045"/>
    </source>
</evidence>
<evidence type="ECO:0000256" key="4">
    <source>
        <dbReference type="ARBA" id="ARBA00022559"/>
    </source>
</evidence>
<feature type="active site" description="Cysteine sulfenic acid (-SOH) intermediate; for peroxidase activity" evidence="13">
    <location>
        <position position="46"/>
    </location>
</feature>
<dbReference type="OrthoDB" id="9812811at2"/>
<dbReference type="SUPFAM" id="SSF52833">
    <property type="entry name" value="Thioredoxin-like"/>
    <property type="match status" value="1"/>
</dbReference>
<protein>
    <recommendedName>
        <fullName evidence="3">thioredoxin-dependent peroxiredoxin</fullName>
        <ecNumber evidence="3">1.11.1.24</ecNumber>
    </recommendedName>
    <alternativeName>
        <fullName evidence="9">Thioredoxin peroxidase</fullName>
    </alternativeName>
    <alternativeName>
        <fullName evidence="11">Thioredoxin-dependent peroxiredoxin Bcp</fullName>
    </alternativeName>
</protein>
<evidence type="ECO:0000256" key="6">
    <source>
        <dbReference type="ARBA" id="ARBA00023002"/>
    </source>
</evidence>
<dbReference type="InterPro" id="IPR050924">
    <property type="entry name" value="Peroxiredoxin_BCP/PrxQ"/>
</dbReference>
<evidence type="ECO:0000256" key="5">
    <source>
        <dbReference type="ARBA" id="ARBA00022862"/>
    </source>
</evidence>
<evidence type="ECO:0000256" key="3">
    <source>
        <dbReference type="ARBA" id="ARBA00013017"/>
    </source>
</evidence>
<evidence type="ECO:0000256" key="2">
    <source>
        <dbReference type="ARBA" id="ARBA00011245"/>
    </source>
</evidence>
<evidence type="ECO:0000313" key="15">
    <source>
        <dbReference type="EMBL" id="SDG42633.1"/>
    </source>
</evidence>
<dbReference type="FunFam" id="3.40.30.10:FF:000007">
    <property type="entry name" value="Thioredoxin-dependent thiol peroxidase"/>
    <property type="match status" value="1"/>
</dbReference>
<name>A0A1G7U598_CHIFI</name>
<evidence type="ECO:0000256" key="13">
    <source>
        <dbReference type="PIRSR" id="PIRSR000239-1"/>
    </source>
</evidence>
<evidence type="ECO:0000259" key="14">
    <source>
        <dbReference type="PROSITE" id="PS51352"/>
    </source>
</evidence>
<dbReference type="Proteomes" id="UP000199045">
    <property type="component" value="Unassembled WGS sequence"/>
</dbReference>
<dbReference type="STRING" id="104663.SAMN04488121_104225"/>
<comment type="subunit">
    <text evidence="2">Monomer.</text>
</comment>
<evidence type="ECO:0000256" key="11">
    <source>
        <dbReference type="ARBA" id="ARBA00042639"/>
    </source>
</evidence>
<dbReference type="PROSITE" id="PS51352">
    <property type="entry name" value="THIOREDOXIN_2"/>
    <property type="match status" value="1"/>
</dbReference>
<evidence type="ECO:0000256" key="10">
    <source>
        <dbReference type="ARBA" id="ARBA00038489"/>
    </source>
</evidence>
<organism evidence="15 16">
    <name type="scientific">Chitinophaga filiformis</name>
    <name type="common">Myxococcus filiformis</name>
    <name type="synonym">Flexibacter filiformis</name>
    <dbReference type="NCBI Taxonomy" id="104663"/>
    <lineage>
        <taxon>Bacteria</taxon>
        <taxon>Pseudomonadati</taxon>
        <taxon>Bacteroidota</taxon>
        <taxon>Chitinophagia</taxon>
        <taxon>Chitinophagales</taxon>
        <taxon>Chitinophagaceae</taxon>
        <taxon>Chitinophaga</taxon>
    </lineage>
</organism>
<dbReference type="Gene3D" id="3.40.30.10">
    <property type="entry name" value="Glutaredoxin"/>
    <property type="match status" value="1"/>
</dbReference>
<evidence type="ECO:0000256" key="8">
    <source>
        <dbReference type="ARBA" id="ARBA00023284"/>
    </source>
</evidence>
<dbReference type="GO" id="GO:0045454">
    <property type="term" value="P:cell redox homeostasis"/>
    <property type="evidence" value="ECO:0007669"/>
    <property type="project" value="TreeGrafter"/>
</dbReference>
<evidence type="ECO:0000256" key="7">
    <source>
        <dbReference type="ARBA" id="ARBA00023157"/>
    </source>
</evidence>
<dbReference type="NCBIfam" id="NF006960">
    <property type="entry name" value="PRK09437.1"/>
    <property type="match status" value="1"/>
</dbReference>
<dbReference type="PIRSF" id="PIRSF000239">
    <property type="entry name" value="AHPC"/>
    <property type="match status" value="1"/>
</dbReference>
<dbReference type="InterPro" id="IPR013766">
    <property type="entry name" value="Thioredoxin_domain"/>
</dbReference>
<dbReference type="RefSeq" id="WP_089834405.1">
    <property type="nucleotide sequence ID" value="NZ_FNBN01000004.1"/>
</dbReference>
<dbReference type="AlphaFoldDB" id="A0A1G7U598"/>
<feature type="domain" description="Thioredoxin" evidence="14">
    <location>
        <begin position="4"/>
        <end position="153"/>
    </location>
</feature>
<keyword evidence="8" id="KW-0676">Redox-active center</keyword>
<dbReference type="GO" id="GO:0008379">
    <property type="term" value="F:thioredoxin peroxidase activity"/>
    <property type="evidence" value="ECO:0007669"/>
    <property type="project" value="TreeGrafter"/>
</dbReference>
<dbReference type="Pfam" id="PF00578">
    <property type="entry name" value="AhpC-TSA"/>
    <property type="match status" value="1"/>
</dbReference>
<dbReference type="GO" id="GO:0005737">
    <property type="term" value="C:cytoplasm"/>
    <property type="evidence" value="ECO:0007669"/>
    <property type="project" value="TreeGrafter"/>
</dbReference>
<comment type="similarity">
    <text evidence="10">Belongs to the peroxiredoxin family. BCP/PrxQ subfamily.</text>
</comment>